<gene>
    <name evidence="3" type="ORF">B0H16DRAFT_1460602</name>
    <name evidence="2" type="ORF">B0H16DRAFT_1466902</name>
</gene>
<dbReference type="EMBL" id="JARKIB010000124">
    <property type="protein sequence ID" value="KAJ7735923.1"/>
    <property type="molecule type" value="Genomic_DNA"/>
</dbReference>
<proteinExistence type="predicted"/>
<organism evidence="3 4">
    <name type="scientific">Mycena metata</name>
    <dbReference type="NCBI Taxonomy" id="1033252"/>
    <lineage>
        <taxon>Eukaryota</taxon>
        <taxon>Fungi</taxon>
        <taxon>Dikarya</taxon>
        <taxon>Basidiomycota</taxon>
        <taxon>Agaricomycotina</taxon>
        <taxon>Agaricomycetes</taxon>
        <taxon>Agaricomycetidae</taxon>
        <taxon>Agaricales</taxon>
        <taxon>Marasmiineae</taxon>
        <taxon>Mycenaceae</taxon>
        <taxon>Mycena</taxon>
    </lineage>
</organism>
<accession>A0AAD7IUQ9</accession>
<comment type="caution">
    <text evidence="3">The sequence shown here is derived from an EMBL/GenBank/DDBJ whole genome shotgun (WGS) entry which is preliminary data.</text>
</comment>
<evidence type="ECO:0000313" key="3">
    <source>
        <dbReference type="EMBL" id="KAJ7750900.1"/>
    </source>
</evidence>
<sequence>MHHTIFVPIILWFISPVLGNTLRYIILALVLTAFTAYAANLCGASRRLARLEDAIEATEAILTRATENCSRDYLELIDLADCLIQASLKIMERIDECTKKVEEINTSVLRIMEGERQHRLKKSSKEKREIIDAITPPSTREPPRNCLDDVVP</sequence>
<keyword evidence="4" id="KW-1185">Reference proteome</keyword>
<dbReference type="Proteomes" id="UP001215598">
    <property type="component" value="Unassembled WGS sequence"/>
</dbReference>
<reference evidence="3" key="1">
    <citation type="submission" date="2023-03" db="EMBL/GenBank/DDBJ databases">
        <title>Massive genome expansion in bonnet fungi (Mycena s.s.) driven by repeated elements and novel gene families across ecological guilds.</title>
        <authorList>
            <consortium name="Lawrence Berkeley National Laboratory"/>
            <person name="Harder C.B."/>
            <person name="Miyauchi S."/>
            <person name="Viragh M."/>
            <person name="Kuo A."/>
            <person name="Thoen E."/>
            <person name="Andreopoulos B."/>
            <person name="Lu D."/>
            <person name="Skrede I."/>
            <person name="Drula E."/>
            <person name="Henrissat B."/>
            <person name="Morin E."/>
            <person name="Kohler A."/>
            <person name="Barry K."/>
            <person name="LaButti K."/>
            <person name="Morin E."/>
            <person name="Salamov A."/>
            <person name="Lipzen A."/>
            <person name="Mereny Z."/>
            <person name="Hegedus B."/>
            <person name="Baldrian P."/>
            <person name="Stursova M."/>
            <person name="Weitz H."/>
            <person name="Taylor A."/>
            <person name="Grigoriev I.V."/>
            <person name="Nagy L.G."/>
            <person name="Martin F."/>
            <person name="Kauserud H."/>
        </authorList>
    </citation>
    <scope>NUCLEOTIDE SEQUENCE</scope>
    <source>
        <strain evidence="3">CBHHK182m</strain>
    </source>
</reference>
<dbReference type="AlphaFoldDB" id="A0AAD7IUQ9"/>
<evidence type="ECO:0000256" key="1">
    <source>
        <dbReference type="SAM" id="MobiDB-lite"/>
    </source>
</evidence>
<evidence type="ECO:0000313" key="4">
    <source>
        <dbReference type="Proteomes" id="UP001215598"/>
    </source>
</evidence>
<protein>
    <submittedName>
        <fullName evidence="3">Uncharacterized protein</fullName>
    </submittedName>
</protein>
<evidence type="ECO:0000313" key="2">
    <source>
        <dbReference type="EMBL" id="KAJ7735923.1"/>
    </source>
</evidence>
<feature type="region of interest" description="Disordered" evidence="1">
    <location>
        <begin position="121"/>
        <end position="152"/>
    </location>
</feature>
<dbReference type="EMBL" id="JARKIB010000064">
    <property type="protein sequence ID" value="KAJ7750900.1"/>
    <property type="molecule type" value="Genomic_DNA"/>
</dbReference>
<feature type="compositionally biased region" description="Basic and acidic residues" evidence="1">
    <location>
        <begin position="141"/>
        <end position="152"/>
    </location>
</feature>
<name>A0AAD7IUQ9_9AGAR</name>